<evidence type="ECO:0000259" key="1">
    <source>
        <dbReference type="PROSITE" id="PS50056"/>
    </source>
</evidence>
<evidence type="ECO:0000313" key="3">
    <source>
        <dbReference type="Proteomes" id="UP000541154"/>
    </source>
</evidence>
<dbReference type="Proteomes" id="UP000541154">
    <property type="component" value="Unassembled WGS sequence"/>
</dbReference>
<name>A0A8H6AEK0_PETAA</name>
<dbReference type="PROSITE" id="PS00383">
    <property type="entry name" value="TYR_PHOSPHATASE_1"/>
    <property type="match status" value="1"/>
</dbReference>
<dbReference type="InterPro" id="IPR016130">
    <property type="entry name" value="Tyr_Pase_AS"/>
</dbReference>
<dbReference type="Pfam" id="PF13350">
    <property type="entry name" value="Y_phosphatase3"/>
    <property type="match status" value="1"/>
</dbReference>
<dbReference type="PROSITE" id="PS50056">
    <property type="entry name" value="TYR_PHOSPHATASE_2"/>
    <property type="match status" value="1"/>
</dbReference>
<dbReference type="Gene3D" id="3.90.190.10">
    <property type="entry name" value="Protein tyrosine phosphatase superfamily"/>
    <property type="match status" value="1"/>
</dbReference>
<dbReference type="PANTHER" id="PTHR31126">
    <property type="entry name" value="TYROSINE-PROTEIN PHOSPHATASE"/>
    <property type="match status" value="1"/>
</dbReference>
<evidence type="ECO:0000313" key="2">
    <source>
        <dbReference type="EMBL" id="KAF5865782.1"/>
    </source>
</evidence>
<dbReference type="InterPro" id="IPR000387">
    <property type="entry name" value="Tyr_Pase_dom"/>
</dbReference>
<dbReference type="AlphaFoldDB" id="A0A8H6AEK0"/>
<dbReference type="InterPro" id="IPR029021">
    <property type="entry name" value="Prot-tyrosine_phosphatase-like"/>
</dbReference>
<protein>
    <recommendedName>
        <fullName evidence="1">Tyrosine specific protein phosphatases domain-containing protein</fullName>
    </recommendedName>
</protein>
<keyword evidence="3" id="KW-1185">Reference proteome</keyword>
<reference evidence="2 3" key="1">
    <citation type="submission" date="2019-04" db="EMBL/GenBank/DDBJ databases">
        <title>Aspergillus burnettii sp. nov., novel species from soil in southeast Queensland.</title>
        <authorList>
            <person name="Gilchrist C.L.M."/>
            <person name="Pitt J.I."/>
            <person name="Lange L."/>
            <person name="Lacey H.J."/>
            <person name="Vuong D."/>
            <person name="Midgley D.J."/>
            <person name="Greenfield P."/>
            <person name="Bradbury M."/>
            <person name="Lacey E."/>
            <person name="Busk P.K."/>
            <person name="Pilgaard B."/>
            <person name="Chooi Y.H."/>
            <person name="Piggott A.M."/>
        </authorList>
    </citation>
    <scope>NUCLEOTIDE SEQUENCE [LARGE SCALE GENOMIC DNA]</scope>
    <source>
        <strain evidence="2 3">FRR 5400</strain>
    </source>
</reference>
<dbReference type="EMBL" id="SPNV01000015">
    <property type="protein sequence ID" value="KAF5865782.1"/>
    <property type="molecule type" value="Genomic_DNA"/>
</dbReference>
<dbReference type="SUPFAM" id="SSF52799">
    <property type="entry name" value="(Phosphotyrosine protein) phosphatases II"/>
    <property type="match status" value="1"/>
</dbReference>
<feature type="domain" description="Tyrosine specific protein phosphatases" evidence="1">
    <location>
        <begin position="156"/>
        <end position="205"/>
    </location>
</feature>
<comment type="caution">
    <text evidence="2">The sequence shown here is derived from an EMBL/GenBank/DDBJ whole genome shotgun (WGS) entry which is preliminary data.</text>
</comment>
<organism evidence="2 3">
    <name type="scientific">Petromyces alliaceus</name>
    <name type="common">Aspergillus alliaceus</name>
    <dbReference type="NCBI Taxonomy" id="209559"/>
    <lineage>
        <taxon>Eukaryota</taxon>
        <taxon>Fungi</taxon>
        <taxon>Dikarya</taxon>
        <taxon>Ascomycota</taxon>
        <taxon>Pezizomycotina</taxon>
        <taxon>Eurotiomycetes</taxon>
        <taxon>Eurotiomycetidae</taxon>
        <taxon>Eurotiales</taxon>
        <taxon>Aspergillaceae</taxon>
        <taxon>Aspergillus</taxon>
        <taxon>Aspergillus subgen. Circumdati</taxon>
    </lineage>
</organism>
<dbReference type="InterPro" id="IPR026893">
    <property type="entry name" value="Tyr/Ser_Pase_IphP-type"/>
</dbReference>
<gene>
    <name evidence="2" type="ORF">ETB97_002295</name>
</gene>
<sequence length="272" mass="30045">MDYNLQEILSSDIRTEIPAETVTTITSQPPFVSIPGLFNVRDISNGDLRPGYVYRSGVISKISDEGKVNLRNLGVTTVFDLRRPDERTKSPSPVIEGIEIVWAPYTQEPGPTDPLDFKQEDQGVTGFLKMYMCILEISTPIYRKVFLHIRDCPQKPFLFHCTAGRDRTGVLAALILLLADAPSDAIVHDFVLSRVGVEPARKMLMAAFPTISGPVTPESAGLLELMSVRAASMVAFLDAVEQSFGGVTGYLTRKLELSNQDVEIIRMNLRGN</sequence>
<dbReference type="GO" id="GO:0004721">
    <property type="term" value="F:phosphoprotein phosphatase activity"/>
    <property type="evidence" value="ECO:0007669"/>
    <property type="project" value="InterPro"/>
</dbReference>
<accession>A0A8H6AEK0</accession>
<dbReference type="PANTHER" id="PTHR31126:SF73">
    <property type="entry name" value="TYROSINE SPECIFIC PROTEIN PHOSPHATASES DOMAIN-CONTAINING PROTEIN"/>
    <property type="match status" value="1"/>
</dbReference>
<proteinExistence type="predicted"/>